<evidence type="ECO:0000313" key="2">
    <source>
        <dbReference type="EMBL" id="TJY63831.1"/>
    </source>
</evidence>
<gene>
    <name evidence="2" type="ORF">FAZ19_16315</name>
</gene>
<proteinExistence type="predicted"/>
<evidence type="ECO:0000313" key="3">
    <source>
        <dbReference type="Proteomes" id="UP000309872"/>
    </source>
</evidence>
<feature type="transmembrane region" description="Helical" evidence="1">
    <location>
        <begin position="44"/>
        <end position="61"/>
    </location>
</feature>
<dbReference type="RefSeq" id="WP_136821823.1">
    <property type="nucleotide sequence ID" value="NZ_BMJX01000005.1"/>
</dbReference>
<organism evidence="2 3">
    <name type="scientific">Sphingobacterium alkalisoli</name>
    <dbReference type="NCBI Taxonomy" id="1874115"/>
    <lineage>
        <taxon>Bacteria</taxon>
        <taxon>Pseudomonadati</taxon>
        <taxon>Bacteroidota</taxon>
        <taxon>Sphingobacteriia</taxon>
        <taxon>Sphingobacteriales</taxon>
        <taxon>Sphingobacteriaceae</taxon>
        <taxon>Sphingobacterium</taxon>
    </lineage>
</organism>
<reference evidence="2 3" key="1">
    <citation type="submission" date="2019-04" db="EMBL/GenBank/DDBJ databases">
        <title>Sphingobacterium olei sp. nov., isolated from oil-contaminated soil.</title>
        <authorList>
            <person name="Liu B."/>
        </authorList>
    </citation>
    <scope>NUCLEOTIDE SEQUENCE [LARGE SCALE GENOMIC DNA]</scope>
    <source>
        <strain evidence="2 3">Y3L14</strain>
    </source>
</reference>
<keyword evidence="1" id="KW-0472">Membrane</keyword>
<dbReference type="EMBL" id="SUKA01000005">
    <property type="protein sequence ID" value="TJY63831.1"/>
    <property type="molecule type" value="Genomic_DNA"/>
</dbReference>
<keyword evidence="3" id="KW-1185">Reference proteome</keyword>
<dbReference type="AlphaFoldDB" id="A0A4U0GXC1"/>
<protein>
    <submittedName>
        <fullName evidence="2">Uncharacterized protein</fullName>
    </submittedName>
</protein>
<dbReference type="Proteomes" id="UP000309872">
    <property type="component" value="Unassembled WGS sequence"/>
</dbReference>
<evidence type="ECO:0000256" key="1">
    <source>
        <dbReference type="SAM" id="Phobius"/>
    </source>
</evidence>
<sequence>MILNIILGVLGIVLYTLIKARPYLQSSEIPTNWNKLLWENLPSWLWAILVLIVIAVILTYAPEANQVVGQLFGGMDLQNSPVGFLMMGIALSFGTKEIQK</sequence>
<comment type="caution">
    <text evidence="2">The sequence shown here is derived from an EMBL/GenBank/DDBJ whole genome shotgun (WGS) entry which is preliminary data.</text>
</comment>
<keyword evidence="1" id="KW-0812">Transmembrane</keyword>
<name>A0A4U0GXC1_9SPHI</name>
<accession>A0A4U0GXC1</accession>
<keyword evidence="1" id="KW-1133">Transmembrane helix</keyword>